<evidence type="ECO:0000256" key="3">
    <source>
        <dbReference type="ARBA" id="ARBA00023163"/>
    </source>
</evidence>
<keyword evidence="2 5" id="KW-0238">DNA-binding</keyword>
<dbReference type="PANTHER" id="PTHR45789:SF2">
    <property type="entry name" value="FI18025P1"/>
    <property type="match status" value="1"/>
</dbReference>
<dbReference type="GO" id="GO:0000978">
    <property type="term" value="F:RNA polymerase II cis-regulatory region sequence-specific DNA binding"/>
    <property type="evidence" value="ECO:0007669"/>
    <property type="project" value="TreeGrafter"/>
</dbReference>
<evidence type="ECO:0000256" key="1">
    <source>
        <dbReference type="ARBA" id="ARBA00023015"/>
    </source>
</evidence>
<dbReference type="SUPFAM" id="SSF47095">
    <property type="entry name" value="HMG-box"/>
    <property type="match status" value="1"/>
</dbReference>
<dbReference type="PROSITE" id="PS50118">
    <property type="entry name" value="HMG_BOX_2"/>
    <property type="match status" value="1"/>
</dbReference>
<organism evidence="8">
    <name type="scientific">Schistocephalus solidus</name>
    <name type="common">Tapeworm</name>
    <dbReference type="NCBI Taxonomy" id="70667"/>
    <lineage>
        <taxon>Eukaryota</taxon>
        <taxon>Metazoa</taxon>
        <taxon>Spiralia</taxon>
        <taxon>Lophotrochozoa</taxon>
        <taxon>Platyhelminthes</taxon>
        <taxon>Cestoda</taxon>
        <taxon>Eucestoda</taxon>
        <taxon>Diphyllobothriidea</taxon>
        <taxon>Diphyllobothriidae</taxon>
        <taxon>Schistocephalus</taxon>
    </lineage>
</organism>
<feature type="region of interest" description="Disordered" evidence="6">
    <location>
        <begin position="757"/>
        <end position="777"/>
    </location>
</feature>
<feature type="region of interest" description="Disordered" evidence="6">
    <location>
        <begin position="904"/>
        <end position="932"/>
    </location>
</feature>
<dbReference type="Pfam" id="PF00505">
    <property type="entry name" value="HMG_box"/>
    <property type="match status" value="1"/>
</dbReference>
<feature type="compositionally biased region" description="Polar residues" evidence="6">
    <location>
        <begin position="10"/>
        <end position="23"/>
    </location>
</feature>
<gene>
    <name evidence="8" type="primary">SOX6</name>
    <name evidence="8" type="ORF">TR86971</name>
</gene>
<evidence type="ECO:0000256" key="4">
    <source>
        <dbReference type="ARBA" id="ARBA00023242"/>
    </source>
</evidence>
<accession>A0A0X3NVH7</accession>
<name>A0A0X3NVH7_SCHSO</name>
<reference evidence="8" key="1">
    <citation type="submission" date="2016-01" db="EMBL/GenBank/DDBJ databases">
        <title>Reference transcriptome for the parasite Schistocephalus solidus: insights into the molecular evolution of parasitism.</title>
        <authorList>
            <person name="Hebert F.O."/>
            <person name="Grambauer S."/>
            <person name="Barber I."/>
            <person name="Landry C.R."/>
            <person name="Aubin-Horth N."/>
        </authorList>
    </citation>
    <scope>NUCLEOTIDE SEQUENCE</scope>
</reference>
<feature type="DNA-binding region" description="HMG box" evidence="5">
    <location>
        <begin position="708"/>
        <end position="776"/>
    </location>
</feature>
<keyword evidence="1" id="KW-0805">Transcription regulation</keyword>
<keyword evidence="4 5" id="KW-0539">Nucleus</keyword>
<dbReference type="EMBL" id="GEEE01005378">
    <property type="protein sequence ID" value="JAP57847.1"/>
    <property type="molecule type" value="Transcribed_RNA"/>
</dbReference>
<dbReference type="SMART" id="SM00398">
    <property type="entry name" value="HMG"/>
    <property type="match status" value="1"/>
</dbReference>
<dbReference type="AlphaFoldDB" id="A0A0X3NVH7"/>
<dbReference type="PANTHER" id="PTHR45789">
    <property type="entry name" value="FI18025P1"/>
    <property type="match status" value="1"/>
</dbReference>
<protein>
    <submittedName>
        <fullName evidence="8">Transcription factor Sox-6</fullName>
    </submittedName>
</protein>
<dbReference type="Gene3D" id="1.10.30.10">
    <property type="entry name" value="High mobility group box domain"/>
    <property type="match status" value="1"/>
</dbReference>
<dbReference type="GO" id="GO:0005634">
    <property type="term" value="C:nucleus"/>
    <property type="evidence" value="ECO:0007669"/>
    <property type="project" value="UniProtKB-UniRule"/>
</dbReference>
<dbReference type="GO" id="GO:0045165">
    <property type="term" value="P:cell fate commitment"/>
    <property type="evidence" value="ECO:0007669"/>
    <property type="project" value="TreeGrafter"/>
</dbReference>
<sequence>MSFKRKTTHPSRLQSKSHQTSTDDQQEDHAPNGAPPTGYLSLEDSQLHGADHSHRLSHESSSPLRISAKRPSKSVNIIFTSPPSPLASLSCETSLLPQTSKADMEFASYLSLPHLNQHHLNSGFGSTLPAEILNLSPCAGSTLSRVPVDASSFPVPRTLTVQTESSSPLAGVTSAVEGTAVKSQRQIASEDITSILRSACLSNNLSTEEKILLLSEVAGQVSGLKRQLNSLSASLAGFKTEEDAPLNLTQSKPNLTTANRTASNMVLGSNNTELGLGEMPNAQTNISSLQSPVIVVNGLAYDKTEDTKKLRLTRGLPNGDASLKFPQSFPSLSKVPISDCNENTCELLLRVLQACQNSSQLCDTKILQTGGTVRQPFGLIGSELTDANEQLGLGTSKVLHTPACSTGSEVAFANCLFPLGMSVPESYLQRASEPPFLSPGDLLVTENLRLGFQPGRGLEVGSVVSKSLDSGAYCSPAAQVISQFNLDPNAFSSFLPTLSALQNSPLARGVAMVPPPPPPTPLQQTSVSIPPVSNTSPHNFDGSNHATNCHSPSIVSGMRTTTVAATKVAADPTVSLLQQLTRQYSTNSGTSVGGSGLGEIRQSEISDRDLLSLVSLQSEVGSAGHDEQLTSVGGQNAFANILQASVGRSSANGGCEVLSPNAHSTQAGQTRRNATFEDFSNCEFSETTEKCSSGKEQTKGKISKRFHIKRPMNAFMVWAREERRKILKACPDMHNSNISKILGAKWKAMSTEEKKPYYEEQSRLSRKHMEEHPDYRYRPRPKRTCIVDGRKLRISEYKELMRSRRTDNRKQWFGPEGGDTQRIVDNILGTSLSKLRSSVPSTVSESSSLNENLEDSTAVLHLPVQFGCFRDEEGVHLDVGELLSSTSPSPAGTRTPEVIHLKRTESAPDQQCEQHPEGEEGRSPSSQYSPLCPEINFQNHQLQLQSVDEYDVGVCSKESVSEAVRQSSSIFS</sequence>
<proteinExistence type="predicted"/>
<dbReference type="InterPro" id="IPR051356">
    <property type="entry name" value="SOX/SOX-like_TF"/>
</dbReference>
<feature type="compositionally biased region" description="Basic and acidic residues" evidence="6">
    <location>
        <begin position="904"/>
        <end position="922"/>
    </location>
</feature>
<dbReference type="InterPro" id="IPR036910">
    <property type="entry name" value="HMG_box_dom_sf"/>
</dbReference>
<dbReference type="GO" id="GO:0000981">
    <property type="term" value="F:DNA-binding transcription factor activity, RNA polymerase II-specific"/>
    <property type="evidence" value="ECO:0007669"/>
    <property type="project" value="TreeGrafter"/>
</dbReference>
<keyword evidence="3" id="KW-0804">Transcription</keyword>
<evidence type="ECO:0000256" key="2">
    <source>
        <dbReference type="ARBA" id="ARBA00023125"/>
    </source>
</evidence>
<dbReference type="EMBL" id="GEEE01019421">
    <property type="protein sequence ID" value="JAP43804.1"/>
    <property type="molecule type" value="Transcribed_RNA"/>
</dbReference>
<dbReference type="InterPro" id="IPR009071">
    <property type="entry name" value="HMG_box_dom"/>
</dbReference>
<feature type="compositionally biased region" description="Basic and acidic residues" evidence="6">
    <location>
        <begin position="45"/>
        <end position="58"/>
    </location>
</feature>
<feature type="region of interest" description="Disordered" evidence="6">
    <location>
        <begin position="1"/>
        <end position="68"/>
    </location>
</feature>
<dbReference type="CDD" id="cd22042">
    <property type="entry name" value="HMG-box_EGL13-like"/>
    <property type="match status" value="1"/>
</dbReference>
<dbReference type="FunFam" id="1.10.30.10:FF:000003">
    <property type="entry name" value="Putative transcription factor SOX-6"/>
    <property type="match status" value="1"/>
</dbReference>
<feature type="domain" description="HMG box" evidence="7">
    <location>
        <begin position="708"/>
        <end position="776"/>
    </location>
</feature>
<evidence type="ECO:0000256" key="6">
    <source>
        <dbReference type="SAM" id="MobiDB-lite"/>
    </source>
</evidence>
<evidence type="ECO:0000259" key="7">
    <source>
        <dbReference type="PROSITE" id="PS50118"/>
    </source>
</evidence>
<evidence type="ECO:0000313" key="8">
    <source>
        <dbReference type="EMBL" id="JAP43804.1"/>
    </source>
</evidence>
<evidence type="ECO:0000256" key="5">
    <source>
        <dbReference type="PROSITE-ProRule" id="PRU00267"/>
    </source>
</evidence>